<proteinExistence type="predicted"/>
<dbReference type="KEGG" id="aagg:ETAA8_66440"/>
<dbReference type="RefSeq" id="WP_145098696.1">
    <property type="nucleotide sequence ID" value="NZ_CP036274.1"/>
</dbReference>
<evidence type="ECO:0000256" key="3">
    <source>
        <dbReference type="SAM" id="SignalP"/>
    </source>
</evidence>
<feature type="signal peptide" evidence="3">
    <location>
        <begin position="1"/>
        <end position="18"/>
    </location>
</feature>
<dbReference type="Proteomes" id="UP000315017">
    <property type="component" value="Chromosome"/>
</dbReference>
<gene>
    <name evidence="4" type="ORF">ETAA8_66440</name>
</gene>
<dbReference type="OrthoDB" id="272354at2"/>
<feature type="coiled-coil region" evidence="1">
    <location>
        <begin position="20"/>
        <end position="51"/>
    </location>
</feature>
<evidence type="ECO:0000256" key="2">
    <source>
        <dbReference type="SAM" id="MobiDB-lite"/>
    </source>
</evidence>
<reference evidence="4 5" key="1">
    <citation type="submission" date="2019-02" db="EMBL/GenBank/DDBJ databases">
        <title>Deep-cultivation of Planctomycetes and their phenomic and genomic characterization uncovers novel biology.</title>
        <authorList>
            <person name="Wiegand S."/>
            <person name="Jogler M."/>
            <person name="Boedeker C."/>
            <person name="Pinto D."/>
            <person name="Vollmers J."/>
            <person name="Rivas-Marin E."/>
            <person name="Kohn T."/>
            <person name="Peeters S.H."/>
            <person name="Heuer A."/>
            <person name="Rast P."/>
            <person name="Oberbeckmann S."/>
            <person name="Bunk B."/>
            <person name="Jeske O."/>
            <person name="Meyerdierks A."/>
            <person name="Storesund J.E."/>
            <person name="Kallscheuer N."/>
            <person name="Luecker S."/>
            <person name="Lage O.M."/>
            <person name="Pohl T."/>
            <person name="Merkel B.J."/>
            <person name="Hornburger P."/>
            <person name="Mueller R.-W."/>
            <person name="Bruemmer F."/>
            <person name="Labrenz M."/>
            <person name="Spormann A.M."/>
            <person name="Op den Camp H."/>
            <person name="Overmann J."/>
            <person name="Amann R."/>
            <person name="Jetten M.S.M."/>
            <person name="Mascher T."/>
            <person name="Medema M.H."/>
            <person name="Devos D.P."/>
            <person name="Kaster A.-K."/>
            <person name="Ovreas L."/>
            <person name="Rohde M."/>
            <person name="Galperin M.Y."/>
            <person name="Jogler C."/>
        </authorList>
    </citation>
    <scope>NUCLEOTIDE SEQUENCE [LARGE SCALE GENOMIC DNA]</scope>
    <source>
        <strain evidence="4 5">ETA_A8</strain>
    </source>
</reference>
<protein>
    <submittedName>
        <fullName evidence="4">Uncharacterized protein</fullName>
    </submittedName>
</protein>
<keyword evidence="5" id="KW-1185">Reference proteome</keyword>
<feature type="region of interest" description="Disordered" evidence="2">
    <location>
        <begin position="228"/>
        <end position="247"/>
    </location>
</feature>
<dbReference type="AlphaFoldDB" id="A0A517YMP2"/>
<name>A0A517YMP2_9BACT</name>
<evidence type="ECO:0000256" key="1">
    <source>
        <dbReference type="SAM" id="Coils"/>
    </source>
</evidence>
<evidence type="ECO:0000313" key="4">
    <source>
        <dbReference type="EMBL" id="QDU31486.1"/>
    </source>
</evidence>
<sequence length="247" mass="25251" precursor="true">MKSYWMSCCLSCACVATALLVGCEAKVAEMEKAAEQATAEMEKAAADATAEKVGELEKAAEQAPAKMEKAAADAKAEVEKAGEQAKTQVETAGETAKTQVEGIGEQAKAAVEAAAEGAASLKIGELDLGKNFQSAIDALKGTLDGVTNVESAQAALPKLEEANLKLDSVLVFVDQIPEAARPALAKLIKNSQAGITQSIEKVVAIEGVGAVLKPVLDQLVAKLEKGSAALSAPVPTPTPAPTVEPAK</sequence>
<dbReference type="EMBL" id="CP036274">
    <property type="protein sequence ID" value="QDU31486.1"/>
    <property type="molecule type" value="Genomic_DNA"/>
</dbReference>
<feature type="chain" id="PRO_5022104212" evidence="3">
    <location>
        <begin position="19"/>
        <end position="247"/>
    </location>
</feature>
<organism evidence="4 5">
    <name type="scientific">Anatilimnocola aggregata</name>
    <dbReference type="NCBI Taxonomy" id="2528021"/>
    <lineage>
        <taxon>Bacteria</taxon>
        <taxon>Pseudomonadati</taxon>
        <taxon>Planctomycetota</taxon>
        <taxon>Planctomycetia</taxon>
        <taxon>Pirellulales</taxon>
        <taxon>Pirellulaceae</taxon>
        <taxon>Anatilimnocola</taxon>
    </lineage>
</organism>
<accession>A0A517YMP2</accession>
<keyword evidence="3" id="KW-0732">Signal</keyword>
<feature type="compositionally biased region" description="Pro residues" evidence="2">
    <location>
        <begin position="234"/>
        <end position="247"/>
    </location>
</feature>
<evidence type="ECO:0000313" key="5">
    <source>
        <dbReference type="Proteomes" id="UP000315017"/>
    </source>
</evidence>
<keyword evidence="1" id="KW-0175">Coiled coil</keyword>
<dbReference type="PROSITE" id="PS51257">
    <property type="entry name" value="PROKAR_LIPOPROTEIN"/>
    <property type="match status" value="1"/>
</dbReference>